<protein>
    <recommendedName>
        <fullName evidence="4">Fork-head domain-containing protein</fullName>
    </recommendedName>
</protein>
<dbReference type="GeneID" id="27904362"/>
<gene>
    <name evidence="5" type="ORF">SEPMUDRAFT_152070</name>
</gene>
<dbReference type="InterPro" id="IPR011011">
    <property type="entry name" value="Znf_FYVE_PHD"/>
</dbReference>
<keyword evidence="6" id="KW-1185">Reference proteome</keyword>
<dbReference type="EMBL" id="KB456271">
    <property type="protein sequence ID" value="EMF08388.1"/>
    <property type="molecule type" value="Genomic_DNA"/>
</dbReference>
<dbReference type="Gene3D" id="1.10.10.10">
    <property type="entry name" value="Winged helix-like DNA-binding domain superfamily/Winged helix DNA-binding domain"/>
    <property type="match status" value="1"/>
</dbReference>
<reference evidence="5 6" key="1">
    <citation type="journal article" date="2012" name="PLoS Pathog.">
        <title>Diverse lifestyles and strategies of plant pathogenesis encoded in the genomes of eighteen Dothideomycetes fungi.</title>
        <authorList>
            <person name="Ohm R.A."/>
            <person name="Feau N."/>
            <person name="Henrissat B."/>
            <person name="Schoch C.L."/>
            <person name="Horwitz B.A."/>
            <person name="Barry K.W."/>
            <person name="Condon B.J."/>
            <person name="Copeland A.C."/>
            <person name="Dhillon B."/>
            <person name="Glaser F."/>
            <person name="Hesse C.N."/>
            <person name="Kosti I."/>
            <person name="LaButti K."/>
            <person name="Lindquist E.A."/>
            <person name="Lucas S."/>
            <person name="Salamov A.A."/>
            <person name="Bradshaw R.E."/>
            <person name="Ciuffetti L."/>
            <person name="Hamelin R.C."/>
            <person name="Kema G.H.J."/>
            <person name="Lawrence C."/>
            <person name="Scott J.A."/>
            <person name="Spatafora J.W."/>
            <person name="Turgeon B.G."/>
            <person name="de Wit P.J.G.M."/>
            <person name="Zhong S."/>
            <person name="Goodwin S.B."/>
            <person name="Grigoriev I.V."/>
        </authorList>
    </citation>
    <scope>NUCLEOTIDE SEQUENCE [LARGE SCALE GENOMIC DNA]</scope>
    <source>
        <strain evidence="5 6">SO2202</strain>
    </source>
</reference>
<proteinExistence type="predicted"/>
<feature type="region of interest" description="Disordered" evidence="3">
    <location>
        <begin position="796"/>
        <end position="850"/>
    </location>
</feature>
<feature type="region of interest" description="Disordered" evidence="3">
    <location>
        <begin position="213"/>
        <end position="253"/>
    </location>
</feature>
<feature type="region of interest" description="Disordered" evidence="3">
    <location>
        <begin position="24"/>
        <end position="47"/>
    </location>
</feature>
<dbReference type="GO" id="GO:0005634">
    <property type="term" value="C:nucleus"/>
    <property type="evidence" value="ECO:0007669"/>
    <property type="project" value="UniProtKB-SubCell"/>
</dbReference>
<feature type="compositionally biased region" description="Polar residues" evidence="3">
    <location>
        <begin position="652"/>
        <end position="662"/>
    </location>
</feature>
<dbReference type="InterPro" id="IPR036388">
    <property type="entry name" value="WH-like_DNA-bd_sf"/>
</dbReference>
<dbReference type="GO" id="GO:0043565">
    <property type="term" value="F:sequence-specific DNA binding"/>
    <property type="evidence" value="ECO:0007669"/>
    <property type="project" value="InterPro"/>
</dbReference>
<feature type="region of interest" description="Disordered" evidence="3">
    <location>
        <begin position="544"/>
        <end position="617"/>
    </location>
</feature>
<dbReference type="InterPro" id="IPR001766">
    <property type="entry name" value="Fork_head_dom"/>
</dbReference>
<feature type="compositionally biased region" description="Polar residues" evidence="3">
    <location>
        <begin position="380"/>
        <end position="401"/>
    </location>
</feature>
<dbReference type="OMA" id="HEMREME"/>
<feature type="compositionally biased region" description="Polar residues" evidence="3">
    <location>
        <begin position="226"/>
        <end position="240"/>
    </location>
</feature>
<evidence type="ECO:0000259" key="4">
    <source>
        <dbReference type="PROSITE" id="PS50039"/>
    </source>
</evidence>
<evidence type="ECO:0000256" key="3">
    <source>
        <dbReference type="SAM" id="MobiDB-lite"/>
    </source>
</evidence>
<feature type="compositionally biased region" description="Low complexity" evidence="3">
    <location>
        <begin position="241"/>
        <end position="253"/>
    </location>
</feature>
<organism evidence="5 6">
    <name type="scientific">Sphaerulina musiva (strain SO2202)</name>
    <name type="common">Poplar stem canker fungus</name>
    <name type="synonym">Septoria musiva</name>
    <dbReference type="NCBI Taxonomy" id="692275"/>
    <lineage>
        <taxon>Eukaryota</taxon>
        <taxon>Fungi</taxon>
        <taxon>Dikarya</taxon>
        <taxon>Ascomycota</taxon>
        <taxon>Pezizomycotina</taxon>
        <taxon>Dothideomycetes</taxon>
        <taxon>Dothideomycetidae</taxon>
        <taxon>Mycosphaerellales</taxon>
        <taxon>Mycosphaerellaceae</taxon>
        <taxon>Sphaerulina</taxon>
    </lineage>
</organism>
<dbReference type="Proteomes" id="UP000016931">
    <property type="component" value="Unassembled WGS sequence"/>
</dbReference>
<dbReference type="InterPro" id="IPR036390">
    <property type="entry name" value="WH_DNA-bd_sf"/>
</dbReference>
<dbReference type="STRING" id="692275.M3BQI6"/>
<feature type="compositionally biased region" description="Polar residues" evidence="3">
    <location>
        <begin position="36"/>
        <end position="46"/>
    </location>
</feature>
<dbReference type="AlphaFoldDB" id="M3BQI6"/>
<feature type="region of interest" description="Disordered" evidence="3">
    <location>
        <begin position="493"/>
        <end position="516"/>
    </location>
</feature>
<dbReference type="RefSeq" id="XP_016756509.1">
    <property type="nucleotide sequence ID" value="XM_016907225.1"/>
</dbReference>
<dbReference type="Gene3D" id="3.30.40.10">
    <property type="entry name" value="Zinc/RING finger domain, C3HC4 (zinc finger)"/>
    <property type="match status" value="1"/>
</dbReference>
<feature type="domain" description="Fork-head" evidence="4">
    <location>
        <begin position="906"/>
        <end position="961"/>
    </location>
</feature>
<evidence type="ECO:0000256" key="1">
    <source>
        <dbReference type="ARBA" id="ARBA00023125"/>
    </source>
</evidence>
<feature type="DNA-binding region" description="Fork-head" evidence="2">
    <location>
        <begin position="906"/>
        <end position="961"/>
    </location>
</feature>
<dbReference type="SUPFAM" id="SSF46785">
    <property type="entry name" value="Winged helix' DNA-binding domain"/>
    <property type="match status" value="1"/>
</dbReference>
<feature type="compositionally biased region" description="Basic and acidic residues" evidence="3">
    <location>
        <begin position="402"/>
        <end position="428"/>
    </location>
</feature>
<keyword evidence="2" id="KW-0539">Nucleus</keyword>
<dbReference type="InterPro" id="IPR024636">
    <property type="entry name" value="SET_assoc"/>
</dbReference>
<evidence type="ECO:0000313" key="5">
    <source>
        <dbReference type="EMBL" id="EMF08388.1"/>
    </source>
</evidence>
<dbReference type="SUPFAM" id="SSF57903">
    <property type="entry name" value="FYVE/PHD zinc finger"/>
    <property type="match status" value="1"/>
</dbReference>
<dbReference type="eggNOG" id="ENOG502T2VE">
    <property type="taxonomic scope" value="Eukaryota"/>
</dbReference>
<feature type="region of interest" description="Disordered" evidence="3">
    <location>
        <begin position="337"/>
        <end position="454"/>
    </location>
</feature>
<dbReference type="Pfam" id="PF11767">
    <property type="entry name" value="SET_assoc"/>
    <property type="match status" value="1"/>
</dbReference>
<feature type="compositionally biased region" description="Basic and acidic residues" evidence="3">
    <location>
        <begin position="343"/>
        <end position="352"/>
    </location>
</feature>
<dbReference type="PROSITE" id="PS50039">
    <property type="entry name" value="FORK_HEAD_3"/>
    <property type="match status" value="1"/>
</dbReference>
<comment type="subcellular location">
    <subcellularLocation>
        <location evidence="2">Nucleus</location>
    </subcellularLocation>
</comment>
<feature type="region of interest" description="Disordered" evidence="3">
    <location>
        <begin position="649"/>
        <end position="687"/>
    </location>
</feature>
<dbReference type="InterPro" id="IPR013083">
    <property type="entry name" value="Znf_RING/FYVE/PHD"/>
</dbReference>
<evidence type="ECO:0000313" key="6">
    <source>
        <dbReference type="Proteomes" id="UP000016931"/>
    </source>
</evidence>
<dbReference type="OrthoDB" id="5431456at2759"/>
<feature type="compositionally biased region" description="Basic and acidic residues" evidence="3">
    <location>
        <begin position="552"/>
        <end position="568"/>
    </location>
</feature>
<evidence type="ECO:0000256" key="2">
    <source>
        <dbReference type="PROSITE-ProRule" id="PRU00089"/>
    </source>
</evidence>
<dbReference type="HOGENOM" id="CLU_278745_0_0_1"/>
<keyword evidence="1 2" id="KW-0238">DNA-binding</keyword>
<sequence length="1133" mass="122753">MPTEPAGRADGLGAAAAALNHPGSGVGSITGVPSGPSGSRHTSSNRPEPHIFISAVNLPAKPSLIKHVRRFFLKYGIQAVHMDAAGFYITFPDTDYGRRRLAVCAERTRSAVMFSQYHLRPEVFYDKRKVTDLRQLSAPSAVERSRLSSPGTSILGAAKKLNKTGPAAVVHDTQEPLLTSRPLNSSLDPQAPKAAIHVSDKNNSNSRQFPSVVAQAGASASPPADDTTTFDISPSRQPHISTSSVHSGTTSSSRSKSVQCYVCKGLGGALSLCKTCARHYHNHCRPQGSTLDSFRRHWQCANCVWKGKPQIHKAIDHEVSSSAAEARGPLLGTVRVEAPINNDLHRTRDNRKSTPANSELRDAVAPITTPIGQNGRKAPVQQSTNLGITRHGSQQQSSETQSLHRNEHTDEAAVPDRDQFPIQERAEAADTNTNKLKRNAELDEQTADNDGHDSIRCPLIKRARRLVSDVDKENNIPNGIAPDVGHTTAVSAAQRQTESAPLSLLESNGIPTTSSKCVTRASDHDSLDEAQDLVEKSFAAVDPATNKVNGPKKLEITRVKRQEPRKDPPAPGNEYNYVAVEQSPDRGLASTEESQEPARGPIFAQSEAIDVDTSSGMAEASAYSTGLSWEAPNQRQVLEDEASLVTHKRSMKTGSPSNSLPQSKAPKPSGYARARRHKSSMKCSCGKSVPFNPSGKSDCTACKEKSAKGTPIPEQAEIAEDMRVSPLSAVETVRRVIVPEAATKHRQGSPSHKALASSENEIYARASSTVATGSTEANKVTDASEIFDLSGQIQETGLSQVHDRQTASASEPSKMHLHMQPTEPTEHTEPTEPAESTEPTEPPEPPETSEIDAECALPLQEVAEGFTSSEVGDASPAAAIKKRQEECKSQKVDDIDRNDLGDSFSRPDGTYYRLIGMALCAANANRATAQWILQWITRNIPNYALGEGKWAHNLRAVLSQNAVGKTGKSLVTSITVDSSSRAKRVVYELLPGLAEELERWDEVLQRPMLPLAKRQSYGQPLLGKAPEENIVAQKTLPTGNMRMPKAKTTKTTMDPVDDVMDVDNDEFIQQHRDQGADSDDGMHNEDWTTDAMRKLDAGMGRFAPQLSRPDCFSAWHTTIPCSRSAERGFTTIP</sequence>
<feature type="region of interest" description="Disordered" evidence="3">
    <location>
        <begin position="165"/>
        <end position="189"/>
    </location>
</feature>
<accession>M3BQI6</accession>
<dbReference type="GO" id="GO:0003700">
    <property type="term" value="F:DNA-binding transcription factor activity"/>
    <property type="evidence" value="ECO:0007669"/>
    <property type="project" value="InterPro"/>
</dbReference>
<name>M3BQI6_SPHMS</name>